<name>A0ABS5ICL2_9PROT</name>
<dbReference type="Proteomes" id="UP000680714">
    <property type="component" value="Unassembled WGS sequence"/>
</dbReference>
<keyword evidence="2" id="KW-1185">Reference proteome</keyword>
<evidence type="ECO:0000313" key="1">
    <source>
        <dbReference type="EMBL" id="MBR9971907.1"/>
    </source>
</evidence>
<dbReference type="RefSeq" id="WP_211548140.1">
    <property type="nucleotide sequence ID" value="NZ_JAGTUF010000007.1"/>
</dbReference>
<protein>
    <submittedName>
        <fullName evidence="1">Uncharacterized protein</fullName>
    </submittedName>
</protein>
<organism evidence="1 2">
    <name type="scientific">Magnetospirillum sulfuroxidans</name>
    <dbReference type="NCBI Taxonomy" id="611300"/>
    <lineage>
        <taxon>Bacteria</taxon>
        <taxon>Pseudomonadati</taxon>
        <taxon>Pseudomonadota</taxon>
        <taxon>Alphaproteobacteria</taxon>
        <taxon>Rhodospirillales</taxon>
        <taxon>Rhodospirillaceae</taxon>
        <taxon>Magnetospirillum</taxon>
    </lineage>
</organism>
<gene>
    <name evidence="1" type="ORF">KEC16_09285</name>
</gene>
<sequence>MAAKSRSQIIGEIEDYIDKNGGSFGQWFVGCTGAPKAMLFSQHGVKQTGDAWIARQAKDDLDAHDVVEYFVGTKRSKGRAKERRDTDLYVYAFKIKSHTRV</sequence>
<dbReference type="EMBL" id="JAGTUF010000007">
    <property type="protein sequence ID" value="MBR9971907.1"/>
    <property type="molecule type" value="Genomic_DNA"/>
</dbReference>
<evidence type="ECO:0000313" key="2">
    <source>
        <dbReference type="Proteomes" id="UP000680714"/>
    </source>
</evidence>
<accession>A0ABS5ICL2</accession>
<dbReference type="PROSITE" id="PS51257">
    <property type="entry name" value="PROKAR_LIPOPROTEIN"/>
    <property type="match status" value="1"/>
</dbReference>
<reference evidence="1 2" key="1">
    <citation type="submission" date="2021-04" db="EMBL/GenBank/DDBJ databases">
        <title>Magnetospirillum sulfuroxidans sp. nov., a facultative chemolithoautotrophic sulfur-oxidizing alphaproteobacterium isolated from freshwater sediment and proposals for Paramagetospirillum gen. nov., and Magnetospirillaceae fam. nov.</title>
        <authorList>
            <person name="Koziaeva V."/>
            <person name="Geelhoed J.S."/>
            <person name="Sorokin D.Y."/>
            <person name="Grouzdev D.S."/>
        </authorList>
    </citation>
    <scope>NUCLEOTIDE SEQUENCE [LARGE SCALE GENOMIC DNA]</scope>
    <source>
        <strain evidence="1 2">J10</strain>
    </source>
</reference>
<comment type="caution">
    <text evidence="1">The sequence shown here is derived from an EMBL/GenBank/DDBJ whole genome shotgun (WGS) entry which is preliminary data.</text>
</comment>
<proteinExistence type="predicted"/>